<dbReference type="GO" id="GO:0016779">
    <property type="term" value="F:nucleotidyltransferase activity"/>
    <property type="evidence" value="ECO:0007669"/>
    <property type="project" value="UniProtKB-KW"/>
</dbReference>
<dbReference type="GO" id="GO:0003677">
    <property type="term" value="F:DNA binding"/>
    <property type="evidence" value="ECO:0007669"/>
    <property type="project" value="UniProtKB-KW"/>
</dbReference>
<evidence type="ECO:0000256" key="5">
    <source>
        <dbReference type="ARBA" id="ARBA00022695"/>
    </source>
</evidence>
<evidence type="ECO:0000256" key="10">
    <source>
        <dbReference type="ARBA" id="ARBA00023268"/>
    </source>
</evidence>
<dbReference type="PANTHER" id="PTHR37984:SF5">
    <property type="entry name" value="PROTEIN NYNRIN-LIKE"/>
    <property type="match status" value="1"/>
</dbReference>
<evidence type="ECO:0000259" key="14">
    <source>
        <dbReference type="PROSITE" id="PS50878"/>
    </source>
</evidence>
<dbReference type="SMART" id="SM00343">
    <property type="entry name" value="ZnF_C2HC"/>
    <property type="match status" value="1"/>
</dbReference>
<dbReference type="FunFam" id="3.30.70.270:FF:000020">
    <property type="entry name" value="Transposon Tf2-6 polyprotein-like Protein"/>
    <property type="match status" value="1"/>
</dbReference>
<dbReference type="GO" id="GO:0004190">
    <property type="term" value="F:aspartic-type endopeptidase activity"/>
    <property type="evidence" value="ECO:0007669"/>
    <property type="project" value="UniProtKB-KW"/>
</dbReference>
<dbReference type="CDD" id="cd00303">
    <property type="entry name" value="retropepsin_like"/>
    <property type="match status" value="1"/>
</dbReference>
<sequence length="911" mass="102570">MDPPSDDSMSQKTSSPPDPAAVYQLAHEMTRHGTVLATHEHQLDKLTRSFDEMLRALQTLNTSVSALAQASAAVQSAATAPPPMPPPAPVVTNHTARVSLPEKYDGAPGKAKGFLMQCSLYIHQQPNSFLNDDSKVSLVCSLLIGRVLEWATALWEGQRMTFPSYQDFLRQFREVFDHATGGKEPAAQTGWPPEPLKAIYRKGLSHDLQSELACRHEGKTLEQFMELTIQIDNLMRSRRGGRQTQPARPAPSTSNYSATYSAPEPMQIGRTHLTEEERERRLRDHLCLYCGQPGHIRASCPIRPPRAAPSRVSAEIPNHSMSIPVTLLINGQKIATTAFIDSGAEGNFIDEDFAKLTHVPLIPCGSRVAVAALDGRPLGTGEVPFTTKDLTLLIGPLHSESIRLFTLHSPEHPIILGLPWLELHDPTISWTEHQSTRWSDHCQHHFLQGLRVPKTTVASASPVEDDLSRLPVEYRDLQEAFSKEKATRLPPHRATDCAIELLPGTTPPKGRVFPLSQPETESMKAYIEEELRKGFIRPSTSPASAGFFFVKKKDGGLRPCIDYRGLNEVTVKYRYPLPLIPAALEQLRKARYFTKLDLRSAYNLIRIKKGDEWKTAFSTTTGHYEYRVMPFGLSNSPSIFQALVNDVFRGELNRYVIVYIDDILVYSENLQDHVQHVRNVLQRLIHHQLPALHSLDISSATKGCLGLNWPRPRTIKELQRFLGFANFYRRFIRNFSLVAAPLTNMTKKGPTVLKWTPQGEQAFTDLKTRFTTAPILRHPDPEKEFTVEVDASSTGIGAVLSQRHGVPGRLYPCAFYSRKLTAAERNYDVGDRELLAMKSALVEWRHWLEGSKKTFLVLTDHRNLEYIRGAKRLNSRQARWALFFTRFDFRITYRPGSKNGKADALSRHLCS</sequence>
<keyword evidence="8" id="KW-0255">Endonuclease</keyword>
<dbReference type="InterPro" id="IPR000477">
    <property type="entry name" value="RT_dom"/>
</dbReference>
<evidence type="ECO:0000313" key="16">
    <source>
        <dbReference type="Proteomes" id="UP001529510"/>
    </source>
</evidence>
<dbReference type="InterPro" id="IPR043502">
    <property type="entry name" value="DNA/RNA_pol_sf"/>
</dbReference>
<dbReference type="Gene3D" id="4.10.60.10">
    <property type="entry name" value="Zinc finger, CCHC-type"/>
    <property type="match status" value="1"/>
</dbReference>
<dbReference type="Pfam" id="PF00078">
    <property type="entry name" value="RVT_1"/>
    <property type="match status" value="1"/>
</dbReference>
<keyword evidence="16" id="KW-1185">Reference proteome</keyword>
<evidence type="ECO:0000256" key="2">
    <source>
        <dbReference type="ARBA" id="ARBA00012180"/>
    </source>
</evidence>
<dbReference type="InterPro" id="IPR050951">
    <property type="entry name" value="Retrovirus_Pol_polyprotein"/>
</dbReference>
<feature type="compositionally biased region" description="Polar residues" evidence="12">
    <location>
        <begin position="242"/>
        <end position="260"/>
    </location>
</feature>
<evidence type="ECO:0000256" key="1">
    <source>
        <dbReference type="ARBA" id="ARBA00010879"/>
    </source>
</evidence>
<evidence type="ECO:0000256" key="12">
    <source>
        <dbReference type="SAM" id="MobiDB-lite"/>
    </source>
</evidence>
<evidence type="ECO:0000256" key="4">
    <source>
        <dbReference type="ARBA" id="ARBA00022679"/>
    </source>
</evidence>
<keyword evidence="5" id="KW-0548">Nucleotidyltransferase</keyword>
<dbReference type="InterPro" id="IPR032549">
    <property type="entry name" value="DUF4939"/>
</dbReference>
<feature type="domain" description="Reverse transcriptase" evidence="14">
    <location>
        <begin position="531"/>
        <end position="726"/>
    </location>
</feature>
<evidence type="ECO:0000256" key="9">
    <source>
        <dbReference type="ARBA" id="ARBA00023125"/>
    </source>
</evidence>
<evidence type="ECO:0000256" key="11">
    <source>
        <dbReference type="PROSITE-ProRule" id="PRU00047"/>
    </source>
</evidence>
<gene>
    <name evidence="15" type="ORF">M9458_050637</name>
</gene>
<dbReference type="CDD" id="cd01647">
    <property type="entry name" value="RT_LTR"/>
    <property type="match status" value="1"/>
</dbReference>
<dbReference type="FunFam" id="3.10.20.370:FF:000003">
    <property type="entry name" value="Transposon Tf2-6 polyprotein"/>
    <property type="match status" value="1"/>
</dbReference>
<dbReference type="InterPro" id="IPR021109">
    <property type="entry name" value="Peptidase_aspartic_dom_sf"/>
</dbReference>
<dbReference type="InterPro" id="IPR001878">
    <property type="entry name" value="Znf_CCHC"/>
</dbReference>
<dbReference type="InterPro" id="IPR043128">
    <property type="entry name" value="Rev_trsase/Diguanyl_cyclase"/>
</dbReference>
<evidence type="ECO:0000256" key="6">
    <source>
        <dbReference type="ARBA" id="ARBA00022722"/>
    </source>
</evidence>
<dbReference type="Pfam" id="PF17919">
    <property type="entry name" value="RT_RNaseH_2"/>
    <property type="match status" value="1"/>
</dbReference>
<keyword evidence="3" id="KW-0645">Protease</keyword>
<dbReference type="EC" id="3.1.26.4" evidence="2"/>
<keyword evidence="8" id="KW-0378">Hydrolase</keyword>
<evidence type="ECO:0000256" key="7">
    <source>
        <dbReference type="ARBA" id="ARBA00022750"/>
    </source>
</evidence>
<name>A0ABD0MXU2_CIRMR</name>
<comment type="caution">
    <text evidence="15">The sequence shown here is derived from an EMBL/GenBank/DDBJ whole genome shotgun (WGS) entry which is preliminary data.</text>
</comment>
<dbReference type="PROSITE" id="PS50878">
    <property type="entry name" value="RT_POL"/>
    <property type="match status" value="1"/>
</dbReference>
<keyword evidence="11" id="KW-0862">Zinc</keyword>
<keyword evidence="11" id="KW-0479">Metal-binding</keyword>
<accession>A0ABD0MXU2</accession>
<reference evidence="15 16" key="1">
    <citation type="submission" date="2024-05" db="EMBL/GenBank/DDBJ databases">
        <title>Genome sequencing and assembly of Indian major carp, Cirrhinus mrigala (Hamilton, 1822).</title>
        <authorList>
            <person name="Mohindra V."/>
            <person name="Chowdhury L.M."/>
            <person name="Lal K."/>
            <person name="Jena J.K."/>
        </authorList>
    </citation>
    <scope>NUCLEOTIDE SEQUENCE [LARGE SCALE GENOMIC DNA]</scope>
    <source>
        <strain evidence="15">CM1030</strain>
        <tissue evidence="15">Blood</tissue>
    </source>
</reference>
<feature type="region of interest" description="Disordered" evidence="12">
    <location>
        <begin position="236"/>
        <end position="262"/>
    </location>
</feature>
<keyword evidence="9" id="KW-0238">DNA-binding</keyword>
<dbReference type="GO" id="GO:0006508">
    <property type="term" value="P:proteolysis"/>
    <property type="evidence" value="ECO:0007669"/>
    <property type="project" value="UniProtKB-KW"/>
</dbReference>
<dbReference type="PROSITE" id="PS50158">
    <property type="entry name" value="ZF_CCHC"/>
    <property type="match status" value="1"/>
</dbReference>
<dbReference type="SUPFAM" id="SSF57756">
    <property type="entry name" value="Retrovirus zinc finger-like domains"/>
    <property type="match status" value="1"/>
</dbReference>
<dbReference type="Gene3D" id="3.10.10.10">
    <property type="entry name" value="HIV Type 1 Reverse Transcriptase, subunit A, domain 1"/>
    <property type="match status" value="1"/>
</dbReference>
<dbReference type="Gene3D" id="2.40.70.10">
    <property type="entry name" value="Acid Proteases"/>
    <property type="match status" value="1"/>
</dbReference>
<dbReference type="Pfam" id="PF16297">
    <property type="entry name" value="DUF4939"/>
    <property type="match status" value="1"/>
</dbReference>
<proteinExistence type="inferred from homology"/>
<keyword evidence="10" id="KW-0511">Multifunctional enzyme</keyword>
<protein>
    <recommendedName>
        <fullName evidence="2">ribonuclease H</fullName>
        <ecNumber evidence="2">3.1.26.4</ecNumber>
    </recommendedName>
</protein>
<evidence type="ECO:0000256" key="8">
    <source>
        <dbReference type="ARBA" id="ARBA00022759"/>
    </source>
</evidence>
<dbReference type="InterPro" id="IPR036875">
    <property type="entry name" value="Znf_CCHC_sf"/>
</dbReference>
<organism evidence="15 16">
    <name type="scientific">Cirrhinus mrigala</name>
    <name type="common">Mrigala</name>
    <dbReference type="NCBI Taxonomy" id="683832"/>
    <lineage>
        <taxon>Eukaryota</taxon>
        <taxon>Metazoa</taxon>
        <taxon>Chordata</taxon>
        <taxon>Craniata</taxon>
        <taxon>Vertebrata</taxon>
        <taxon>Euteleostomi</taxon>
        <taxon>Actinopterygii</taxon>
        <taxon>Neopterygii</taxon>
        <taxon>Teleostei</taxon>
        <taxon>Ostariophysi</taxon>
        <taxon>Cypriniformes</taxon>
        <taxon>Cyprinidae</taxon>
        <taxon>Labeoninae</taxon>
        <taxon>Labeonini</taxon>
        <taxon>Cirrhinus</taxon>
    </lineage>
</organism>
<keyword evidence="4" id="KW-0808">Transferase</keyword>
<dbReference type="Gene3D" id="3.30.70.270">
    <property type="match status" value="2"/>
</dbReference>
<keyword evidence="11" id="KW-0863">Zinc-finger</keyword>
<evidence type="ECO:0000259" key="13">
    <source>
        <dbReference type="PROSITE" id="PS50158"/>
    </source>
</evidence>
<dbReference type="InterPro" id="IPR041577">
    <property type="entry name" value="RT_RNaseH_2"/>
</dbReference>
<comment type="similarity">
    <text evidence="1">Belongs to the beta type-B retroviral polymerase family. HERV class-II K(HML-2) pol subfamily.</text>
</comment>
<evidence type="ECO:0000256" key="3">
    <source>
        <dbReference type="ARBA" id="ARBA00022670"/>
    </source>
</evidence>
<dbReference type="GO" id="GO:0004523">
    <property type="term" value="F:RNA-DNA hybrid ribonuclease activity"/>
    <property type="evidence" value="ECO:0007669"/>
    <property type="project" value="UniProtKB-EC"/>
</dbReference>
<dbReference type="AlphaFoldDB" id="A0ABD0MXU2"/>
<dbReference type="PANTHER" id="PTHR37984">
    <property type="entry name" value="PROTEIN CBG26694"/>
    <property type="match status" value="1"/>
</dbReference>
<feature type="domain" description="CCHC-type" evidence="13">
    <location>
        <begin position="287"/>
        <end position="301"/>
    </location>
</feature>
<dbReference type="Proteomes" id="UP001529510">
    <property type="component" value="Unassembled WGS sequence"/>
</dbReference>
<dbReference type="GO" id="GO:0008270">
    <property type="term" value="F:zinc ion binding"/>
    <property type="evidence" value="ECO:0007669"/>
    <property type="project" value="UniProtKB-KW"/>
</dbReference>
<dbReference type="CDD" id="cd09274">
    <property type="entry name" value="RNase_HI_RT_Ty3"/>
    <property type="match status" value="1"/>
</dbReference>
<dbReference type="EMBL" id="JAMKFB020000047">
    <property type="protein sequence ID" value="KAL0154063.1"/>
    <property type="molecule type" value="Genomic_DNA"/>
</dbReference>
<dbReference type="SUPFAM" id="SSF56672">
    <property type="entry name" value="DNA/RNA polymerases"/>
    <property type="match status" value="1"/>
</dbReference>
<keyword evidence="7" id="KW-0064">Aspartyl protease</keyword>
<keyword evidence="6" id="KW-0540">Nuclease</keyword>
<evidence type="ECO:0000313" key="15">
    <source>
        <dbReference type="EMBL" id="KAL0154063.1"/>
    </source>
</evidence>